<proteinExistence type="predicted"/>
<evidence type="ECO:0000313" key="1">
    <source>
        <dbReference type="EMBL" id="CAE6837773.1"/>
    </source>
</evidence>
<accession>A0AAU9IIC4</accession>
<dbReference type="EMBL" id="HG992337">
    <property type="protein sequence ID" value="CAE6837773.1"/>
    <property type="molecule type" value="Genomic_DNA"/>
</dbReference>
<name>A0AAU9IIC4_9XANT</name>
<gene>
    <name evidence="1" type="ORF">XA1314C_37440</name>
</gene>
<protein>
    <recommendedName>
        <fullName evidence="3">CopG-like ribbon-helix-helix domain-containing protein</fullName>
    </recommendedName>
</protein>
<evidence type="ECO:0000313" key="2">
    <source>
        <dbReference type="Proteomes" id="UP000835242"/>
    </source>
</evidence>
<dbReference type="EMBL" id="HG992337">
    <property type="protein sequence ID" value="CAE6837745.1"/>
    <property type="molecule type" value="Genomic_DNA"/>
</dbReference>
<organism evidence="1 2">
    <name type="scientific">Xanthomonas arboricola</name>
    <dbReference type="NCBI Taxonomy" id="56448"/>
    <lineage>
        <taxon>Bacteria</taxon>
        <taxon>Pseudomonadati</taxon>
        <taxon>Pseudomonadota</taxon>
        <taxon>Gammaproteobacteria</taxon>
        <taxon>Lysobacterales</taxon>
        <taxon>Lysobacteraceae</taxon>
        <taxon>Xanthomonas</taxon>
    </lineage>
</organism>
<dbReference type="SUPFAM" id="SSF47598">
    <property type="entry name" value="Ribbon-helix-helix"/>
    <property type="match status" value="1"/>
</dbReference>
<dbReference type="InterPro" id="IPR010985">
    <property type="entry name" value="Ribbon_hlx_hlx"/>
</dbReference>
<dbReference type="AlphaFoldDB" id="A0AAU9IIC4"/>
<evidence type="ECO:0008006" key="3">
    <source>
        <dbReference type="Google" id="ProtNLM"/>
    </source>
</evidence>
<dbReference type="RefSeq" id="WP_228600141.1">
    <property type="nucleotide sequence ID" value="NZ_HG992337.1"/>
</dbReference>
<reference evidence="1 2" key="1">
    <citation type="submission" date="2021-02" db="EMBL/GenBank/DDBJ databases">
        <authorList>
            <person name="Pothier F. J."/>
        </authorList>
    </citation>
    <scope>NUCLEOTIDE SEQUENCE [LARGE SCALE GENOMIC DNA]</scope>
    <source>
        <strain evidence="1 2">1314c</strain>
    </source>
</reference>
<sequence length="50" mass="5669">MKKQQLVLNVPPALKEWLRDQAAKTDRSLNYIAEGILQKALDAHSKEPNP</sequence>
<dbReference type="Proteomes" id="UP000835242">
    <property type="component" value="Chromosome"/>
</dbReference>
<dbReference type="Gene3D" id="1.10.1220.10">
    <property type="entry name" value="Met repressor-like"/>
    <property type="match status" value="1"/>
</dbReference>
<dbReference type="GO" id="GO:0006355">
    <property type="term" value="P:regulation of DNA-templated transcription"/>
    <property type="evidence" value="ECO:0007669"/>
    <property type="project" value="InterPro"/>
</dbReference>
<dbReference type="InterPro" id="IPR013321">
    <property type="entry name" value="Arc_rbn_hlx_hlx"/>
</dbReference>